<dbReference type="AlphaFoldDB" id="A0A0F9P3X9"/>
<name>A0A0F9P3X9_9ZZZZ</name>
<sequence length="403" mass="45746">MEVEFNKIKKIIRINNWIIKDPELIETASDFDGNTEKLEYYLMSCLRTGAVALKAVNIGEKVDFIQKRFNSLKSDFDKSLVDYKDELLETLKNQYKEFSEILHGEGGLKEYISDTFGEKGTVNDLIGNFFGKNGDISKLLSLELPDSPLYLMKKEFLDKFEKLSLQFENYFSGKKAEEIEKEKGSRKGYDYEDQLEVVLNEIAKSFNDIVVPTRYITTGTAGKKGDFIIEINSGLKEKLIMTIEAKSGKQSMSGKKGILKILDDSINERSAGIAIAALRDIELIPKTYRNSIGVFREYSNDKIICIANENDWFPMDVAYKVARSKLLMMSSKTDAKINPELIKSKINSIINMMSQFKGIQGNLTVIIKNIETAKSSINNLKSDILSSLNEIQMELIKNKKEVK</sequence>
<protein>
    <submittedName>
        <fullName evidence="1">Uncharacterized protein</fullName>
    </submittedName>
</protein>
<accession>A0A0F9P3X9</accession>
<comment type="caution">
    <text evidence="1">The sequence shown here is derived from an EMBL/GenBank/DDBJ whole genome shotgun (WGS) entry which is preliminary data.</text>
</comment>
<organism evidence="1">
    <name type="scientific">marine sediment metagenome</name>
    <dbReference type="NCBI Taxonomy" id="412755"/>
    <lineage>
        <taxon>unclassified sequences</taxon>
        <taxon>metagenomes</taxon>
        <taxon>ecological metagenomes</taxon>
    </lineage>
</organism>
<dbReference type="EMBL" id="LAZR01006994">
    <property type="protein sequence ID" value="KKM88187.1"/>
    <property type="molecule type" value="Genomic_DNA"/>
</dbReference>
<evidence type="ECO:0000313" key="1">
    <source>
        <dbReference type="EMBL" id="KKM88187.1"/>
    </source>
</evidence>
<proteinExistence type="predicted"/>
<reference evidence="1" key="1">
    <citation type="journal article" date="2015" name="Nature">
        <title>Complex archaea that bridge the gap between prokaryotes and eukaryotes.</title>
        <authorList>
            <person name="Spang A."/>
            <person name="Saw J.H."/>
            <person name="Jorgensen S.L."/>
            <person name="Zaremba-Niedzwiedzka K."/>
            <person name="Martijn J."/>
            <person name="Lind A.E."/>
            <person name="van Eijk R."/>
            <person name="Schleper C."/>
            <person name="Guy L."/>
            <person name="Ettema T.J."/>
        </authorList>
    </citation>
    <scope>NUCLEOTIDE SEQUENCE</scope>
</reference>
<gene>
    <name evidence="1" type="ORF">LCGC14_1261290</name>
</gene>